<evidence type="ECO:0000256" key="1">
    <source>
        <dbReference type="ARBA" id="ARBA00010088"/>
    </source>
</evidence>
<evidence type="ECO:0000259" key="6">
    <source>
        <dbReference type="Pfam" id="PF08386"/>
    </source>
</evidence>
<dbReference type="EMBL" id="JAHKNI010000011">
    <property type="protein sequence ID" value="MBU3065560.1"/>
    <property type="molecule type" value="Genomic_DNA"/>
</dbReference>
<dbReference type="GO" id="GO:0016787">
    <property type="term" value="F:hydrolase activity"/>
    <property type="evidence" value="ECO:0007669"/>
    <property type="project" value="UniProtKB-KW"/>
</dbReference>
<dbReference type="SUPFAM" id="SSF53474">
    <property type="entry name" value="alpha/beta-Hydrolases"/>
    <property type="match status" value="1"/>
</dbReference>
<reference evidence="7 9" key="1">
    <citation type="submission" date="2021-06" db="EMBL/GenBank/DDBJ databases">
        <title>Actinomycetes sequencing.</title>
        <authorList>
            <person name="Shan Q."/>
        </authorList>
    </citation>
    <scope>NUCLEOTIDE SEQUENCE [LARGE SCALE GENOMIC DNA]</scope>
    <source>
        <strain evidence="7 9">NEAU-G5</strain>
    </source>
</reference>
<feature type="signal peptide" evidence="4">
    <location>
        <begin position="1"/>
        <end position="26"/>
    </location>
</feature>
<dbReference type="InterPro" id="IPR029058">
    <property type="entry name" value="AB_hydrolase_fold"/>
</dbReference>
<dbReference type="Pfam" id="PF08386">
    <property type="entry name" value="Abhydrolase_4"/>
    <property type="match status" value="1"/>
</dbReference>
<dbReference type="Proteomes" id="UP000733379">
    <property type="component" value="Unassembled WGS sequence"/>
</dbReference>
<dbReference type="InterPro" id="IPR013595">
    <property type="entry name" value="Pept_S33_TAP-like_C"/>
</dbReference>
<gene>
    <name evidence="7" type="ORF">KO481_13875</name>
    <name evidence="8" type="ORF">KO481_29035</name>
</gene>
<feature type="domain" description="AB hydrolase-1" evidence="5">
    <location>
        <begin position="102"/>
        <end position="245"/>
    </location>
</feature>
<organism evidence="7 9">
    <name type="scientific">Nocardia albiluteola</name>
    <dbReference type="NCBI Taxonomy" id="2842303"/>
    <lineage>
        <taxon>Bacteria</taxon>
        <taxon>Bacillati</taxon>
        <taxon>Actinomycetota</taxon>
        <taxon>Actinomycetes</taxon>
        <taxon>Mycobacteriales</taxon>
        <taxon>Nocardiaceae</taxon>
        <taxon>Nocardia</taxon>
    </lineage>
</organism>
<dbReference type="InterPro" id="IPR051601">
    <property type="entry name" value="Serine_prot/Carboxylest_S33"/>
</dbReference>
<evidence type="ECO:0000256" key="4">
    <source>
        <dbReference type="SAM" id="SignalP"/>
    </source>
</evidence>
<keyword evidence="3 7" id="KW-0378">Hydrolase</keyword>
<evidence type="ECO:0000313" key="9">
    <source>
        <dbReference type="Proteomes" id="UP000733379"/>
    </source>
</evidence>
<evidence type="ECO:0000259" key="5">
    <source>
        <dbReference type="Pfam" id="PF00561"/>
    </source>
</evidence>
<dbReference type="Gene3D" id="3.40.50.1820">
    <property type="entry name" value="alpha/beta hydrolase"/>
    <property type="match status" value="1"/>
</dbReference>
<dbReference type="EMBL" id="JAHKNI010000004">
    <property type="protein sequence ID" value="MBU3062606.1"/>
    <property type="molecule type" value="Genomic_DNA"/>
</dbReference>
<dbReference type="Pfam" id="PF00561">
    <property type="entry name" value="Abhydrolase_1"/>
    <property type="match status" value="1"/>
</dbReference>
<feature type="chain" id="PRO_5045032150" evidence="4">
    <location>
        <begin position="27"/>
        <end position="501"/>
    </location>
</feature>
<evidence type="ECO:0000256" key="2">
    <source>
        <dbReference type="ARBA" id="ARBA00022729"/>
    </source>
</evidence>
<keyword evidence="2 4" id="KW-0732">Signal</keyword>
<dbReference type="InterPro" id="IPR000073">
    <property type="entry name" value="AB_hydrolase_1"/>
</dbReference>
<dbReference type="RefSeq" id="WP_215917521.1">
    <property type="nucleotide sequence ID" value="NZ_JAHKNI010000004.1"/>
</dbReference>
<comment type="caution">
    <text evidence="7">The sequence shown here is derived from an EMBL/GenBank/DDBJ whole genome shotgun (WGS) entry which is preliminary data.</text>
</comment>
<keyword evidence="9" id="KW-1185">Reference proteome</keyword>
<proteinExistence type="inferred from homology"/>
<feature type="domain" description="Peptidase S33 tripeptidyl aminopeptidase-like C-terminal" evidence="6">
    <location>
        <begin position="400"/>
        <end position="499"/>
    </location>
</feature>
<dbReference type="PANTHER" id="PTHR43248">
    <property type="entry name" value="2-SUCCINYL-6-HYDROXY-2,4-CYCLOHEXADIENE-1-CARBOXYLATE SYNTHASE"/>
    <property type="match status" value="1"/>
</dbReference>
<protein>
    <submittedName>
        <fullName evidence="7">Alpha/beta hydrolase</fullName>
    </submittedName>
</protein>
<sequence>MRRPGRGTFVCALTAAMLAGVGVAAAVPEPAVAPAGLERFYQQRPQWKPCDEPDLAKAAAQCADITVPLNYAEPQGQTITVAIDRLPATDPAHRRGIMLSNPGGPGGPGLGFGLEYGAALAPDVRARYDLIDMDPRGIGRSTPVDCGWPIGFGLQSAGESRLSFGESVATHADLAARCVAAEHGKLPYITTRNSARDMDVIRAALGENRISYYGVSYGTYLGAVYAQLFPERVDRLVLDSAVDPQRYGIGMIQDMTAPNEAAFEAWTVWTAARDDRYHLGATASAVRATVTGLIDRSARDPIRIGSYRVDDHWMPVVLFGGLDNPLHYDVLAGEIQQLAAAAAGQPVRPAGDLDQALSHMLTAPAPGGYGQDFVLCGDVAAPRNPLWYWHNIEASRATAPVFGAFTNNLTTCAFWPRPIEPPTAVHNAVPALIVQSTGDTRTAYSEGVALHRDMTASRLITLQGVAIHGILGRYPDRCVESAINAYYRDGVLPAADSTCTG</sequence>
<comment type="similarity">
    <text evidence="1">Belongs to the peptidase S33 family.</text>
</comment>
<dbReference type="PANTHER" id="PTHR43248:SF29">
    <property type="entry name" value="TRIPEPTIDYL AMINOPEPTIDASE"/>
    <property type="match status" value="1"/>
</dbReference>
<accession>A0ABS6AZI1</accession>
<evidence type="ECO:0000313" key="8">
    <source>
        <dbReference type="EMBL" id="MBU3065560.1"/>
    </source>
</evidence>
<name>A0ABS6AZI1_9NOCA</name>
<evidence type="ECO:0000256" key="3">
    <source>
        <dbReference type="ARBA" id="ARBA00022801"/>
    </source>
</evidence>
<evidence type="ECO:0000313" key="7">
    <source>
        <dbReference type="EMBL" id="MBU3062606.1"/>
    </source>
</evidence>